<evidence type="ECO:0000256" key="2">
    <source>
        <dbReference type="RuleBase" id="RU361163"/>
    </source>
</evidence>
<dbReference type="PANTHER" id="PTHR34002:SF9">
    <property type="entry name" value="XYLOGLUCAN-SPECIFIC ENDO-BETA-1,4-GLUCANASE A"/>
    <property type="match status" value="1"/>
</dbReference>
<feature type="chain" id="PRO_5007858910" evidence="3">
    <location>
        <begin position="19"/>
        <end position="253"/>
    </location>
</feature>
<sequence length="253" mass="26762">MKLAVSFVFAALVACASAQTTLTGQYTCDTSGDYQLCQDQWGSANGVGSQNSTLVSTSGDSITWSTTYTWADNENDVKAFANVYQTAAQGMTLAEITSAPTTYDWEYQSSSSGLRADVSYDIWTGTAAGDPASSTSNYEIMIWLSGEGGQVGAICHFCCIQPVGSVATSGISLAGYTWDLWSGPNSGWTTLSFVSADGNINSFSADLLEFFDYLIENESVSDTQVLQAIQSGTEAFTGTATLYVSSYSVSIST</sequence>
<proteinExistence type="inferred from homology"/>
<evidence type="ECO:0000256" key="1">
    <source>
        <dbReference type="ARBA" id="ARBA00005519"/>
    </source>
</evidence>
<dbReference type="InParanoid" id="A0A165HWD6"/>
<keyword evidence="3" id="KW-0732">Signal</keyword>
<dbReference type="InterPro" id="IPR002594">
    <property type="entry name" value="GH12"/>
</dbReference>
<dbReference type="SUPFAM" id="SSF49899">
    <property type="entry name" value="Concanavalin A-like lectins/glucanases"/>
    <property type="match status" value="1"/>
</dbReference>
<dbReference type="EMBL" id="KV427606">
    <property type="protein sequence ID" value="KZT12278.1"/>
    <property type="molecule type" value="Genomic_DNA"/>
</dbReference>
<keyword evidence="2 4" id="KW-0378">Hydrolase</keyword>
<evidence type="ECO:0000313" key="4">
    <source>
        <dbReference type="EMBL" id="KZT12278.1"/>
    </source>
</evidence>
<dbReference type="Gene3D" id="2.60.120.180">
    <property type="match status" value="1"/>
</dbReference>
<dbReference type="RefSeq" id="XP_040769926.1">
    <property type="nucleotide sequence ID" value="XM_040906096.1"/>
</dbReference>
<keyword evidence="2" id="KW-0119">Carbohydrate metabolism</keyword>
<keyword evidence="2" id="KW-0326">Glycosidase</keyword>
<dbReference type="GeneID" id="63823125"/>
<evidence type="ECO:0000313" key="5">
    <source>
        <dbReference type="Proteomes" id="UP000076871"/>
    </source>
</evidence>
<dbReference type="Pfam" id="PF01670">
    <property type="entry name" value="Glyco_hydro_12"/>
    <property type="match status" value="1"/>
</dbReference>
<dbReference type="OrthoDB" id="89349at2759"/>
<dbReference type="Proteomes" id="UP000076871">
    <property type="component" value="Unassembled WGS sequence"/>
</dbReference>
<dbReference type="AlphaFoldDB" id="A0A165HWD6"/>
<dbReference type="GO" id="GO:0000272">
    <property type="term" value="P:polysaccharide catabolic process"/>
    <property type="evidence" value="ECO:0007669"/>
    <property type="project" value="UniProtKB-KW"/>
</dbReference>
<dbReference type="InterPro" id="IPR013319">
    <property type="entry name" value="GH11/12"/>
</dbReference>
<name>A0A165HWD6_9APHY</name>
<feature type="signal peptide" evidence="3">
    <location>
        <begin position="1"/>
        <end position="18"/>
    </location>
</feature>
<protein>
    <submittedName>
        <fullName evidence="4">Glycoside hydrolase family 12 protein</fullName>
    </submittedName>
</protein>
<keyword evidence="2" id="KW-0624">Polysaccharide degradation</keyword>
<keyword evidence="5" id="KW-1185">Reference proteome</keyword>
<dbReference type="STRING" id="1314785.A0A165HWD6"/>
<gene>
    <name evidence="4" type="ORF">LAESUDRAFT_691551</name>
</gene>
<dbReference type="GO" id="GO:0008810">
    <property type="term" value="F:cellulase activity"/>
    <property type="evidence" value="ECO:0007669"/>
    <property type="project" value="InterPro"/>
</dbReference>
<reference evidence="4 5" key="1">
    <citation type="journal article" date="2016" name="Mol. Biol. Evol.">
        <title>Comparative Genomics of Early-Diverging Mushroom-Forming Fungi Provides Insights into the Origins of Lignocellulose Decay Capabilities.</title>
        <authorList>
            <person name="Nagy L.G."/>
            <person name="Riley R."/>
            <person name="Tritt A."/>
            <person name="Adam C."/>
            <person name="Daum C."/>
            <person name="Floudas D."/>
            <person name="Sun H."/>
            <person name="Yadav J.S."/>
            <person name="Pangilinan J."/>
            <person name="Larsson K.H."/>
            <person name="Matsuura K."/>
            <person name="Barry K."/>
            <person name="Labutti K."/>
            <person name="Kuo R."/>
            <person name="Ohm R.A."/>
            <person name="Bhattacharya S.S."/>
            <person name="Shirouzu T."/>
            <person name="Yoshinaga Y."/>
            <person name="Martin F.M."/>
            <person name="Grigoriev I.V."/>
            <person name="Hibbett D.S."/>
        </authorList>
    </citation>
    <scope>NUCLEOTIDE SEQUENCE [LARGE SCALE GENOMIC DNA]</scope>
    <source>
        <strain evidence="4 5">93-53</strain>
    </source>
</reference>
<dbReference type="InterPro" id="IPR013320">
    <property type="entry name" value="ConA-like_dom_sf"/>
</dbReference>
<accession>A0A165HWD6</accession>
<evidence type="ECO:0000256" key="3">
    <source>
        <dbReference type="SAM" id="SignalP"/>
    </source>
</evidence>
<dbReference type="PROSITE" id="PS51257">
    <property type="entry name" value="PROKAR_LIPOPROTEIN"/>
    <property type="match status" value="1"/>
</dbReference>
<organism evidence="4 5">
    <name type="scientific">Laetiporus sulphureus 93-53</name>
    <dbReference type="NCBI Taxonomy" id="1314785"/>
    <lineage>
        <taxon>Eukaryota</taxon>
        <taxon>Fungi</taxon>
        <taxon>Dikarya</taxon>
        <taxon>Basidiomycota</taxon>
        <taxon>Agaricomycotina</taxon>
        <taxon>Agaricomycetes</taxon>
        <taxon>Polyporales</taxon>
        <taxon>Laetiporus</taxon>
    </lineage>
</organism>
<dbReference type="PANTHER" id="PTHR34002">
    <property type="entry name" value="BLR1656 PROTEIN"/>
    <property type="match status" value="1"/>
</dbReference>
<comment type="similarity">
    <text evidence="1 2">Belongs to the glycosyl hydrolase 12 (cellulase H) family.</text>
</comment>